<reference evidence="2" key="1">
    <citation type="submission" date="2021-04" db="EMBL/GenBank/DDBJ databases">
        <title>Genome seq and assembly of Bacillus sp.</title>
        <authorList>
            <person name="Chhetri G."/>
        </authorList>
    </citation>
    <scope>NUCLEOTIDE SEQUENCE</scope>
    <source>
        <strain evidence="2">RG28</strain>
    </source>
</reference>
<keyword evidence="1" id="KW-0472">Membrane</keyword>
<proteinExistence type="predicted"/>
<feature type="transmembrane region" description="Helical" evidence="1">
    <location>
        <begin position="12"/>
        <end position="33"/>
    </location>
</feature>
<protein>
    <submittedName>
        <fullName evidence="2">DUF2500 domain-containing protein</fullName>
    </submittedName>
</protein>
<keyword evidence="1" id="KW-1133">Transmembrane helix</keyword>
<evidence type="ECO:0000256" key="1">
    <source>
        <dbReference type="SAM" id="Phobius"/>
    </source>
</evidence>
<organism evidence="2 3">
    <name type="scientific">Gottfriedia endophytica</name>
    <dbReference type="NCBI Taxonomy" id="2820819"/>
    <lineage>
        <taxon>Bacteria</taxon>
        <taxon>Bacillati</taxon>
        <taxon>Bacillota</taxon>
        <taxon>Bacilli</taxon>
        <taxon>Bacillales</taxon>
        <taxon>Bacillaceae</taxon>
        <taxon>Gottfriedia</taxon>
    </lineage>
</organism>
<evidence type="ECO:0000313" key="3">
    <source>
        <dbReference type="Proteomes" id="UP000682134"/>
    </source>
</evidence>
<dbReference type="RefSeq" id="WP_209404722.1">
    <property type="nucleotide sequence ID" value="NZ_JAGIYQ010000005.1"/>
</dbReference>
<dbReference type="Proteomes" id="UP000682134">
    <property type="component" value="Unassembled WGS sequence"/>
</dbReference>
<dbReference type="EMBL" id="JAGIYQ010000005">
    <property type="protein sequence ID" value="MBP0725300.1"/>
    <property type="molecule type" value="Genomic_DNA"/>
</dbReference>
<accession>A0A940SIS6</accession>
<name>A0A940SIS6_9BACI</name>
<dbReference type="InterPro" id="IPR019635">
    <property type="entry name" value="DUF2500"/>
</dbReference>
<dbReference type="Pfam" id="PF10694">
    <property type="entry name" value="DUF2500"/>
    <property type="match status" value="1"/>
</dbReference>
<evidence type="ECO:0000313" key="2">
    <source>
        <dbReference type="EMBL" id="MBP0725300.1"/>
    </source>
</evidence>
<sequence>MFENQGDLIFRIGPYFIGIIFVIILGTILTMIIKGISTWNKNNHQPRINTKAKVVTKRTSTSGGGETNVYHQYFVTFEFDSGDRVEFQVTGQEYGQLVEGDNGELEFQGTRYLGYTRTKHPNILN</sequence>
<dbReference type="Gene3D" id="2.40.50.660">
    <property type="match status" value="1"/>
</dbReference>
<keyword evidence="3" id="KW-1185">Reference proteome</keyword>
<dbReference type="AlphaFoldDB" id="A0A940SIS6"/>
<keyword evidence="1" id="KW-0812">Transmembrane</keyword>
<gene>
    <name evidence="2" type="ORF">J5Y03_08865</name>
</gene>
<comment type="caution">
    <text evidence="2">The sequence shown here is derived from an EMBL/GenBank/DDBJ whole genome shotgun (WGS) entry which is preliminary data.</text>
</comment>